<accession>C0QFS3</accession>
<feature type="domain" description="M23ase beta-sheet core" evidence="1">
    <location>
        <begin position="74"/>
        <end position="156"/>
    </location>
</feature>
<dbReference type="InterPro" id="IPR016047">
    <property type="entry name" value="M23ase_b-sheet_dom"/>
</dbReference>
<dbReference type="InterPro" id="IPR011055">
    <property type="entry name" value="Dup_hybrid_motif"/>
</dbReference>
<evidence type="ECO:0000313" key="3">
    <source>
        <dbReference type="Proteomes" id="UP000000442"/>
    </source>
</evidence>
<dbReference type="eggNOG" id="COG0739">
    <property type="taxonomic scope" value="Bacteria"/>
</dbReference>
<dbReference type="HOGENOM" id="CLU_1452248_0_0_7"/>
<dbReference type="RefSeq" id="WP_015904256.1">
    <property type="nucleotide sequence ID" value="NC_012108.1"/>
</dbReference>
<proteinExistence type="predicted"/>
<name>C0QFS3_DESAH</name>
<evidence type="ECO:0000259" key="1">
    <source>
        <dbReference type="Pfam" id="PF01551"/>
    </source>
</evidence>
<dbReference type="OrthoDB" id="266427at2"/>
<reference evidence="2 3" key="1">
    <citation type="journal article" date="2009" name="Environ. Microbiol.">
        <title>Genome sequence of Desulfobacterium autotrophicum HRM2, a marine sulfate reducer oxidizing organic carbon completely to carbon dioxide.</title>
        <authorList>
            <person name="Strittmatter A.W."/>
            <person name="Liesegang H."/>
            <person name="Rabus R."/>
            <person name="Decker I."/>
            <person name="Amann J."/>
            <person name="Andres S."/>
            <person name="Henne A."/>
            <person name="Fricke W.F."/>
            <person name="Martinez-Arias R."/>
            <person name="Bartels D."/>
            <person name="Goesmann A."/>
            <person name="Krause L."/>
            <person name="Puehler A."/>
            <person name="Klenk H.P."/>
            <person name="Richter M."/>
            <person name="Schuler M."/>
            <person name="Gloeckner F.O."/>
            <person name="Meyerdierks A."/>
            <person name="Gottschalk G."/>
            <person name="Amann R."/>
        </authorList>
    </citation>
    <scope>NUCLEOTIDE SEQUENCE [LARGE SCALE GENOMIC DNA]</scope>
    <source>
        <strain evidence="3">ATCC 43914 / DSM 3382 / HRM2</strain>
    </source>
</reference>
<dbReference type="SUPFAM" id="SSF51261">
    <property type="entry name" value="Duplicated hybrid motif"/>
    <property type="match status" value="1"/>
</dbReference>
<sequence>MKLPPITVYLDTIVRINHLPVSDSGQWFFYQGMLFLSRRKWWADFGTRHATHEGLDIGIFKNRSGNREWLDSSARVPVMASGTVINVCDDFLGRSVIVRHCSNKQSRQVSVYSHLKVPGTISPGKKVDPGDIVGTIADTTGKKSGIHCHLHISLMEIAQQIPDPKITWQVMGEPDPEMVKLFNPMV</sequence>
<evidence type="ECO:0000313" key="2">
    <source>
        <dbReference type="EMBL" id="ACN15491.1"/>
    </source>
</evidence>
<dbReference type="KEGG" id="dat:HRM2_23960"/>
<organism evidence="2 3">
    <name type="scientific">Desulforapulum autotrophicum (strain ATCC 43914 / DSM 3382 / VKM B-1955 / HRM2)</name>
    <name type="common">Desulfobacterium autotrophicum</name>
    <dbReference type="NCBI Taxonomy" id="177437"/>
    <lineage>
        <taxon>Bacteria</taxon>
        <taxon>Pseudomonadati</taxon>
        <taxon>Thermodesulfobacteriota</taxon>
        <taxon>Desulfobacteria</taxon>
        <taxon>Desulfobacterales</taxon>
        <taxon>Desulfobacteraceae</taxon>
        <taxon>Desulforapulum</taxon>
    </lineage>
</organism>
<dbReference type="STRING" id="177437.HRM2_23960"/>
<gene>
    <name evidence="2" type="ordered locus">HRM2_23960</name>
</gene>
<dbReference type="Proteomes" id="UP000000442">
    <property type="component" value="Chromosome"/>
</dbReference>
<dbReference type="AlphaFoldDB" id="C0QFS3"/>
<keyword evidence="3" id="KW-1185">Reference proteome</keyword>
<protein>
    <submittedName>
        <fullName evidence="2">Membrane protein</fullName>
    </submittedName>
</protein>
<dbReference type="Pfam" id="PF01551">
    <property type="entry name" value="Peptidase_M23"/>
    <property type="match status" value="1"/>
</dbReference>
<dbReference type="Gene3D" id="2.70.70.10">
    <property type="entry name" value="Glucose Permease (Domain IIA)"/>
    <property type="match status" value="1"/>
</dbReference>
<dbReference type="EMBL" id="CP001087">
    <property type="protein sequence ID" value="ACN15491.1"/>
    <property type="molecule type" value="Genomic_DNA"/>
</dbReference>